<protein>
    <submittedName>
        <fullName evidence="2">Uncharacterized protein</fullName>
    </submittedName>
</protein>
<gene>
    <name evidence="2" type="ORF">APLA_LOCUS11911</name>
</gene>
<proteinExistence type="predicted"/>
<dbReference type="Proteomes" id="UP000494106">
    <property type="component" value="Unassembled WGS sequence"/>
</dbReference>
<evidence type="ECO:0000313" key="2">
    <source>
        <dbReference type="EMBL" id="CAB3248883.1"/>
    </source>
</evidence>
<feature type="compositionally biased region" description="Basic residues" evidence="1">
    <location>
        <begin position="94"/>
        <end position="103"/>
    </location>
</feature>
<comment type="caution">
    <text evidence="2">The sequence shown here is derived from an EMBL/GenBank/DDBJ whole genome shotgun (WGS) entry which is preliminary data.</text>
</comment>
<feature type="region of interest" description="Disordered" evidence="1">
    <location>
        <begin position="1"/>
        <end position="68"/>
    </location>
</feature>
<evidence type="ECO:0000256" key="1">
    <source>
        <dbReference type="SAM" id="MobiDB-lite"/>
    </source>
</evidence>
<feature type="region of interest" description="Disordered" evidence="1">
    <location>
        <begin position="80"/>
        <end position="103"/>
    </location>
</feature>
<sequence length="103" mass="11385">MDAGKANVLSSRGSSADRAGELPPGDVNRPPINSTTSGREFLHNMSATRRRATSERQQNYRSEEPPDGIYVAHLHSRILRGRRRPIAASAPPLARHRYVQAIT</sequence>
<evidence type="ECO:0000313" key="3">
    <source>
        <dbReference type="Proteomes" id="UP000494106"/>
    </source>
</evidence>
<keyword evidence="3" id="KW-1185">Reference proteome</keyword>
<name>A0A8S1ASW7_ARCPL</name>
<dbReference type="EMBL" id="CADEBC010000535">
    <property type="protein sequence ID" value="CAB3248883.1"/>
    <property type="molecule type" value="Genomic_DNA"/>
</dbReference>
<organism evidence="2 3">
    <name type="scientific">Arctia plantaginis</name>
    <name type="common">Wood tiger moth</name>
    <name type="synonym">Phalaena plantaginis</name>
    <dbReference type="NCBI Taxonomy" id="874455"/>
    <lineage>
        <taxon>Eukaryota</taxon>
        <taxon>Metazoa</taxon>
        <taxon>Ecdysozoa</taxon>
        <taxon>Arthropoda</taxon>
        <taxon>Hexapoda</taxon>
        <taxon>Insecta</taxon>
        <taxon>Pterygota</taxon>
        <taxon>Neoptera</taxon>
        <taxon>Endopterygota</taxon>
        <taxon>Lepidoptera</taxon>
        <taxon>Glossata</taxon>
        <taxon>Ditrysia</taxon>
        <taxon>Noctuoidea</taxon>
        <taxon>Erebidae</taxon>
        <taxon>Arctiinae</taxon>
        <taxon>Arctia</taxon>
    </lineage>
</organism>
<dbReference type="AlphaFoldDB" id="A0A8S1ASW7"/>
<accession>A0A8S1ASW7</accession>
<reference evidence="2 3" key="1">
    <citation type="submission" date="2020-04" db="EMBL/GenBank/DDBJ databases">
        <authorList>
            <person name="Wallbank WR R."/>
            <person name="Pardo Diaz C."/>
            <person name="Kozak K."/>
            <person name="Martin S."/>
            <person name="Jiggins C."/>
            <person name="Moest M."/>
            <person name="Warren A I."/>
            <person name="Byers J.R.P. K."/>
            <person name="Montejo-Kovacevich G."/>
            <person name="Yen C E."/>
        </authorList>
    </citation>
    <scope>NUCLEOTIDE SEQUENCE [LARGE SCALE GENOMIC DNA]</scope>
</reference>